<dbReference type="EMBL" id="AHKC01007541">
    <property type="protein sequence ID" value="EKF38097.1"/>
    <property type="molecule type" value="Genomic_DNA"/>
</dbReference>
<dbReference type="PANTHER" id="PTHR46421:SF2">
    <property type="entry name" value="PROGRAMMED CELL DEATH PROTEIN 2 C-TERMINAL DOMAIN-CONTAINING PROTEIN"/>
    <property type="match status" value="1"/>
</dbReference>
<evidence type="ECO:0000313" key="2">
    <source>
        <dbReference type="EMBL" id="EKF38097.1"/>
    </source>
</evidence>
<feature type="domain" description="Programmed cell death protein 2 C-terminal" evidence="1">
    <location>
        <begin position="202"/>
        <end position="326"/>
    </location>
</feature>
<organism evidence="2 3">
    <name type="scientific">Trypanosoma cruzi marinkellei</name>
    <dbReference type="NCBI Taxonomy" id="85056"/>
    <lineage>
        <taxon>Eukaryota</taxon>
        <taxon>Discoba</taxon>
        <taxon>Euglenozoa</taxon>
        <taxon>Kinetoplastea</taxon>
        <taxon>Metakinetoplastina</taxon>
        <taxon>Trypanosomatida</taxon>
        <taxon>Trypanosomatidae</taxon>
        <taxon>Trypanosoma</taxon>
        <taxon>Schizotrypanum</taxon>
    </lineage>
</organism>
<name>K2PAM6_TRYCR</name>
<dbReference type="Proteomes" id="UP000007350">
    <property type="component" value="Unassembled WGS sequence"/>
</dbReference>
<reference evidence="2 3" key="1">
    <citation type="journal article" date="2012" name="BMC Genomics">
        <title>Comparative genomic analysis of human infective Trypanosoma cruzi lineages with the bat-restricted subspecies T. cruzi marinkellei.</title>
        <authorList>
            <person name="Franzen O."/>
            <person name="Talavera-Lopez C."/>
            <person name="Ochaya S."/>
            <person name="Butler C.E."/>
            <person name="Messenger L.A."/>
            <person name="Lewis M.D."/>
            <person name="Llewellyn M.S."/>
            <person name="Marinkelle C.J."/>
            <person name="Tyler K.M."/>
            <person name="Miles M.A."/>
            <person name="Andersson B."/>
        </authorList>
    </citation>
    <scope>NUCLEOTIDE SEQUENCE [LARGE SCALE GENOMIC DNA]</scope>
    <source>
        <strain evidence="2 3">B7</strain>
    </source>
</reference>
<dbReference type="PANTHER" id="PTHR46421">
    <property type="entry name" value="PROGRAMMED CELL DEATH PROTEIN 2-LIKE"/>
    <property type="match status" value="1"/>
</dbReference>
<dbReference type="GO" id="GO:0005737">
    <property type="term" value="C:cytoplasm"/>
    <property type="evidence" value="ECO:0007669"/>
    <property type="project" value="InterPro"/>
</dbReference>
<gene>
    <name evidence="2" type="ORF">MOQ_001697</name>
</gene>
<dbReference type="InterPro" id="IPR052815">
    <property type="entry name" value="PDCD2-like_regulator"/>
</dbReference>
<dbReference type="OrthoDB" id="366284at2759"/>
<dbReference type="AlphaFoldDB" id="K2PAM6"/>
<evidence type="ECO:0000259" key="1">
    <source>
        <dbReference type="Pfam" id="PF04194"/>
    </source>
</evidence>
<sequence>MTGVLLGVFDGYMPLKRDALTSETKIGGTPTYFPALSETQTAILQKWTTCGVCGHPMFLLLQAFSPLPLASSTLHHRMIYIFCCNSAACTLQPTCSWCAFTLQVDAVDESALEEEEEEETKDLLRCDHPLRPAELPPNTFPPCFVDIVAEPKKKKEIIVPTELEAEMIRVSEENARNAGITEADIKELERTIDLKDKPSDLDFEKFQRRLAREPRQVLRYYVRDPLGKQENGVLTPTALPLFMNPGKVRNNVRIPPCDNCGAALTHELQLMPTCVYYLRVGEYLATGKSTTDEGVDWGSVTVFVCSKDCSKDCSGVLLRRAFVFVEKAPALEDEAKETDGRQNLRSFMNSS</sequence>
<comment type="caution">
    <text evidence="2">The sequence shown here is derived from an EMBL/GenBank/DDBJ whole genome shotgun (WGS) entry which is preliminary data.</text>
</comment>
<evidence type="ECO:0000313" key="3">
    <source>
        <dbReference type="Proteomes" id="UP000007350"/>
    </source>
</evidence>
<dbReference type="Pfam" id="PF04194">
    <property type="entry name" value="PDCD2_C"/>
    <property type="match status" value="1"/>
</dbReference>
<protein>
    <recommendedName>
        <fullName evidence="1">Programmed cell death protein 2 C-terminal domain-containing protein</fullName>
    </recommendedName>
</protein>
<keyword evidence="3" id="KW-1185">Reference proteome</keyword>
<dbReference type="InterPro" id="IPR007320">
    <property type="entry name" value="PDCD2_C"/>
</dbReference>
<accession>K2PAM6</accession>
<proteinExistence type="predicted"/>